<sequence>MALIGIKVIEFAGLAPVPFCGMILADFGATVIRIDRINSSSDIDCLGNGKRSIAMDLKNKEATKIIKKLVKTSDVSIEPFRPGIMEKLGLGPNVLMQENPKLIYARLTGYGQSGPYCTKAGHDINYLAMSGLLSLFGRKNENPIFPVNLAADFGGGGLICALGIIMALFERQSSGLGQVIDVNMVNGTAYLGSFLYRSQKLPIWGNKRGENILDSGAPFYDTYKTKDAKYISIGAIEPQFYNQLLEGLCLTGDDAPQFDFEKSRKAFTNRIAEKTRDEWCQIFEKLDACVTPVLELNEAPNHVHNNLQNSFTSKNEEYSPNPAPILSRTPAVSTAPLKRPKIGEHTYEILKELKFDNEYIDHLQKEGVIQLNPSKL</sequence>
<dbReference type="GO" id="GO:0005739">
    <property type="term" value="C:mitochondrion"/>
    <property type="evidence" value="ECO:0007669"/>
    <property type="project" value="TreeGrafter"/>
</dbReference>
<comment type="similarity">
    <text evidence="1">Belongs to the CoA-transferase III family.</text>
</comment>
<dbReference type="SUPFAM" id="SSF89796">
    <property type="entry name" value="CoA-transferase family III (CaiB/BaiF)"/>
    <property type="match status" value="1"/>
</dbReference>
<dbReference type="OrthoDB" id="16747at2759"/>
<dbReference type="AlphaFoldDB" id="A0A6J2Y3S6"/>
<dbReference type="Proteomes" id="UP000504635">
    <property type="component" value="Unplaced"/>
</dbReference>
<protein>
    <submittedName>
        <fullName evidence="3">Alpha-methylacyl-CoA racemase</fullName>
    </submittedName>
</protein>
<organism evidence="2 3">
    <name type="scientific">Sitophilus oryzae</name>
    <name type="common">Rice weevil</name>
    <name type="synonym">Curculio oryzae</name>
    <dbReference type="NCBI Taxonomy" id="7048"/>
    <lineage>
        <taxon>Eukaryota</taxon>
        <taxon>Metazoa</taxon>
        <taxon>Ecdysozoa</taxon>
        <taxon>Arthropoda</taxon>
        <taxon>Hexapoda</taxon>
        <taxon>Insecta</taxon>
        <taxon>Pterygota</taxon>
        <taxon>Neoptera</taxon>
        <taxon>Endopterygota</taxon>
        <taxon>Coleoptera</taxon>
        <taxon>Polyphaga</taxon>
        <taxon>Cucujiformia</taxon>
        <taxon>Curculionidae</taxon>
        <taxon>Dryophthorinae</taxon>
        <taxon>Sitophilus</taxon>
    </lineage>
</organism>
<evidence type="ECO:0000313" key="3">
    <source>
        <dbReference type="RefSeq" id="XP_030758468.1"/>
    </source>
</evidence>
<dbReference type="KEGG" id="soy:115884117"/>
<evidence type="ECO:0000313" key="2">
    <source>
        <dbReference type="Proteomes" id="UP000504635"/>
    </source>
</evidence>
<dbReference type="GO" id="GO:0008206">
    <property type="term" value="P:bile acid metabolic process"/>
    <property type="evidence" value="ECO:0007669"/>
    <property type="project" value="TreeGrafter"/>
</dbReference>
<name>A0A6J2Y3S6_SITOR</name>
<accession>A0A6J2Y3S6</accession>
<dbReference type="InParanoid" id="A0A6J2Y3S6"/>
<dbReference type="PANTHER" id="PTHR48228">
    <property type="entry name" value="SUCCINYL-COA--D-CITRAMALATE COA-TRANSFERASE"/>
    <property type="match status" value="1"/>
</dbReference>
<dbReference type="GO" id="GO:0008111">
    <property type="term" value="F:alpha-methylacyl-CoA racemase activity"/>
    <property type="evidence" value="ECO:0007669"/>
    <property type="project" value="TreeGrafter"/>
</dbReference>
<dbReference type="InterPro" id="IPR050509">
    <property type="entry name" value="CoA-transferase_III"/>
</dbReference>
<dbReference type="GeneID" id="115884117"/>
<reference evidence="3" key="1">
    <citation type="submission" date="2025-08" db="UniProtKB">
        <authorList>
            <consortium name="RefSeq"/>
        </authorList>
    </citation>
    <scope>IDENTIFICATION</scope>
    <source>
        <tissue evidence="3">Gonads</tissue>
    </source>
</reference>
<proteinExistence type="inferred from homology"/>
<dbReference type="Pfam" id="PF02515">
    <property type="entry name" value="CoA_transf_3"/>
    <property type="match status" value="1"/>
</dbReference>
<dbReference type="Gene3D" id="3.40.50.10540">
    <property type="entry name" value="Crotonobetainyl-coa:carnitine coa-transferase, domain 1"/>
    <property type="match status" value="1"/>
</dbReference>
<dbReference type="Gene3D" id="3.30.1540.10">
    <property type="entry name" value="formyl-coa transferase, domain 3"/>
    <property type="match status" value="1"/>
</dbReference>
<keyword evidence="2" id="KW-1185">Reference proteome</keyword>
<dbReference type="InterPro" id="IPR003673">
    <property type="entry name" value="CoA-Trfase_fam_III"/>
</dbReference>
<dbReference type="RefSeq" id="XP_030758468.1">
    <property type="nucleotide sequence ID" value="XM_030902608.1"/>
</dbReference>
<dbReference type="InterPro" id="IPR023606">
    <property type="entry name" value="CoA-Trfase_III_dom_1_sf"/>
</dbReference>
<dbReference type="FunCoup" id="A0A6J2Y3S6">
    <property type="interactions" value="287"/>
</dbReference>
<evidence type="ECO:0000256" key="1">
    <source>
        <dbReference type="ARBA" id="ARBA00008383"/>
    </source>
</evidence>
<dbReference type="InterPro" id="IPR044855">
    <property type="entry name" value="CoA-Trfase_III_dom3_sf"/>
</dbReference>
<dbReference type="PANTHER" id="PTHR48228:SF5">
    <property type="entry name" value="ALPHA-METHYLACYL-COA RACEMASE"/>
    <property type="match status" value="1"/>
</dbReference>
<gene>
    <name evidence="3" type="primary">LOC115884117</name>
</gene>